<evidence type="ECO:0000256" key="3">
    <source>
        <dbReference type="ARBA" id="ARBA00022833"/>
    </source>
</evidence>
<protein>
    <recommendedName>
        <fullName evidence="6">BED-type domain-containing protein</fullName>
    </recommendedName>
</protein>
<dbReference type="Pfam" id="PF02892">
    <property type="entry name" value="zf-BED"/>
    <property type="match status" value="1"/>
</dbReference>
<proteinExistence type="predicted"/>
<dbReference type="GO" id="GO:0006357">
    <property type="term" value="P:regulation of transcription by RNA polymerase II"/>
    <property type="evidence" value="ECO:0007669"/>
    <property type="project" value="TreeGrafter"/>
</dbReference>
<accession>A0AAE2CFP3</accession>
<organism evidence="7 8">
    <name type="scientific">Sesamum alatum</name>
    <dbReference type="NCBI Taxonomy" id="300844"/>
    <lineage>
        <taxon>Eukaryota</taxon>
        <taxon>Viridiplantae</taxon>
        <taxon>Streptophyta</taxon>
        <taxon>Embryophyta</taxon>
        <taxon>Tracheophyta</taxon>
        <taxon>Spermatophyta</taxon>
        <taxon>Magnoliopsida</taxon>
        <taxon>eudicotyledons</taxon>
        <taxon>Gunneridae</taxon>
        <taxon>Pentapetalae</taxon>
        <taxon>asterids</taxon>
        <taxon>lamiids</taxon>
        <taxon>Lamiales</taxon>
        <taxon>Pedaliaceae</taxon>
        <taxon>Sesamum</taxon>
    </lineage>
</organism>
<evidence type="ECO:0000256" key="1">
    <source>
        <dbReference type="ARBA" id="ARBA00022723"/>
    </source>
</evidence>
<evidence type="ECO:0000313" key="8">
    <source>
        <dbReference type="Proteomes" id="UP001293254"/>
    </source>
</evidence>
<dbReference type="EMBL" id="JACGWO010000008">
    <property type="protein sequence ID" value="KAK4420408.1"/>
    <property type="molecule type" value="Genomic_DNA"/>
</dbReference>
<dbReference type="InterPro" id="IPR036236">
    <property type="entry name" value="Znf_C2H2_sf"/>
</dbReference>
<keyword evidence="2 4" id="KW-0863">Zinc-finger</keyword>
<keyword evidence="8" id="KW-1185">Reference proteome</keyword>
<keyword evidence="3" id="KW-0862">Zinc</keyword>
<dbReference type="GO" id="GO:0008270">
    <property type="term" value="F:zinc ion binding"/>
    <property type="evidence" value="ECO:0007669"/>
    <property type="project" value="UniProtKB-KW"/>
</dbReference>
<feature type="domain" description="BED-type" evidence="6">
    <location>
        <begin position="127"/>
        <end position="185"/>
    </location>
</feature>
<dbReference type="AlphaFoldDB" id="A0AAE2CFP3"/>
<dbReference type="SMART" id="SM00614">
    <property type="entry name" value="ZnF_BED"/>
    <property type="match status" value="1"/>
</dbReference>
<evidence type="ECO:0000256" key="5">
    <source>
        <dbReference type="SAM" id="MobiDB-lite"/>
    </source>
</evidence>
<dbReference type="Proteomes" id="UP001293254">
    <property type="component" value="Unassembled WGS sequence"/>
</dbReference>
<evidence type="ECO:0000313" key="7">
    <source>
        <dbReference type="EMBL" id="KAK4420408.1"/>
    </source>
</evidence>
<dbReference type="GO" id="GO:0005634">
    <property type="term" value="C:nucleus"/>
    <property type="evidence" value="ECO:0007669"/>
    <property type="project" value="TreeGrafter"/>
</dbReference>
<reference evidence="7" key="1">
    <citation type="submission" date="2020-06" db="EMBL/GenBank/DDBJ databases">
        <authorList>
            <person name="Li T."/>
            <person name="Hu X."/>
            <person name="Zhang T."/>
            <person name="Song X."/>
            <person name="Zhang H."/>
            <person name="Dai N."/>
            <person name="Sheng W."/>
            <person name="Hou X."/>
            <person name="Wei L."/>
        </authorList>
    </citation>
    <scope>NUCLEOTIDE SEQUENCE</scope>
    <source>
        <strain evidence="7">3651</strain>
        <tissue evidence="7">Leaf</tissue>
    </source>
</reference>
<feature type="region of interest" description="Disordered" evidence="5">
    <location>
        <begin position="239"/>
        <end position="271"/>
    </location>
</feature>
<name>A0AAE2CFP3_9LAMI</name>
<comment type="caution">
    <text evidence="7">The sequence shown here is derived from an EMBL/GenBank/DDBJ whole genome shotgun (WGS) entry which is preliminary data.</text>
</comment>
<dbReference type="SUPFAM" id="SSF57667">
    <property type="entry name" value="beta-beta-alpha zinc fingers"/>
    <property type="match status" value="1"/>
</dbReference>
<dbReference type="PANTHER" id="PTHR34396">
    <property type="entry name" value="OS03G0264950 PROTEIN-RELATED"/>
    <property type="match status" value="1"/>
</dbReference>
<evidence type="ECO:0000259" key="6">
    <source>
        <dbReference type="PROSITE" id="PS50808"/>
    </source>
</evidence>
<dbReference type="InterPro" id="IPR003656">
    <property type="entry name" value="Znf_BED"/>
</dbReference>
<reference evidence="7" key="2">
    <citation type="journal article" date="2024" name="Plant">
        <title>Genomic evolution and insights into agronomic trait innovations of Sesamum species.</title>
        <authorList>
            <person name="Miao H."/>
            <person name="Wang L."/>
            <person name="Qu L."/>
            <person name="Liu H."/>
            <person name="Sun Y."/>
            <person name="Le M."/>
            <person name="Wang Q."/>
            <person name="Wei S."/>
            <person name="Zheng Y."/>
            <person name="Lin W."/>
            <person name="Duan Y."/>
            <person name="Cao H."/>
            <person name="Xiong S."/>
            <person name="Wang X."/>
            <person name="Wei L."/>
            <person name="Li C."/>
            <person name="Ma Q."/>
            <person name="Ju M."/>
            <person name="Zhao R."/>
            <person name="Li G."/>
            <person name="Mu C."/>
            <person name="Tian Q."/>
            <person name="Mei H."/>
            <person name="Zhang T."/>
            <person name="Gao T."/>
            <person name="Zhang H."/>
        </authorList>
    </citation>
    <scope>NUCLEOTIDE SEQUENCE</scope>
    <source>
        <strain evidence="7">3651</strain>
    </source>
</reference>
<dbReference type="PROSITE" id="PS50808">
    <property type="entry name" value="ZF_BED"/>
    <property type="match status" value="1"/>
</dbReference>
<gene>
    <name evidence="7" type="ORF">Salat_1991100</name>
</gene>
<keyword evidence="1" id="KW-0479">Metal-binding</keyword>
<dbReference type="GO" id="GO:1990837">
    <property type="term" value="F:sequence-specific double-stranded DNA binding"/>
    <property type="evidence" value="ECO:0007669"/>
    <property type="project" value="TreeGrafter"/>
</dbReference>
<dbReference type="PANTHER" id="PTHR34396:SF10">
    <property type="entry name" value="BED-TYPE DOMAIN-CONTAINING PROTEIN"/>
    <property type="match status" value="1"/>
</dbReference>
<evidence type="ECO:0000256" key="4">
    <source>
        <dbReference type="PROSITE-ProRule" id="PRU00027"/>
    </source>
</evidence>
<evidence type="ECO:0000256" key="2">
    <source>
        <dbReference type="ARBA" id="ARBA00022771"/>
    </source>
</evidence>
<dbReference type="InterPro" id="IPR053031">
    <property type="entry name" value="Cuticle_assoc_protein"/>
</dbReference>
<sequence length="375" mass="42419">MVGKNRRRRKGCKLGRVGPIVTEFQARSPIQAHYFHPPTQFGPTPKIQLSSTRVFGNAIRCAFLKSISDLRLNLRCCSFASEGISLQRGGDTVENDEFMEDGNNETDLEINYHSEGSMGEKRKREGKLRSKVWQHFTKIMKADGSCEKCQCNHCRKLFTCSSRSGTTHLLRHITDGICPVFKKEKDKIVTISSYPGGGVEQRSILLPWKFEQGVGQSSTQCMDVEVELLPERHADLEPQPFKRIEDDYGGQTPLPSRGKLPQQSALKSQPKGEVWMNEFRSCVAKLVELTNGKIPVGSLQALAVSAPDYSISAALKCLNEMEDIPQSSEMYLDAFEILQDAGERECFICLPSEPRRRWLQRVLHRRHPLRYSSNI</sequence>